<evidence type="ECO:0000313" key="2">
    <source>
        <dbReference type="Proteomes" id="UP001189429"/>
    </source>
</evidence>
<gene>
    <name evidence="1" type="ORF">PCOR1329_LOCUS33826</name>
</gene>
<name>A0ABN9SYQ5_9DINO</name>
<proteinExistence type="predicted"/>
<keyword evidence="2" id="KW-1185">Reference proteome</keyword>
<evidence type="ECO:0000313" key="1">
    <source>
        <dbReference type="EMBL" id="CAK0837705.1"/>
    </source>
</evidence>
<reference evidence="1" key="1">
    <citation type="submission" date="2023-10" db="EMBL/GenBank/DDBJ databases">
        <authorList>
            <person name="Chen Y."/>
            <person name="Shah S."/>
            <person name="Dougan E. K."/>
            <person name="Thang M."/>
            <person name="Chan C."/>
        </authorList>
    </citation>
    <scope>NUCLEOTIDE SEQUENCE [LARGE SCALE GENOMIC DNA]</scope>
</reference>
<protein>
    <submittedName>
        <fullName evidence="1">Uncharacterized protein</fullName>
    </submittedName>
</protein>
<accession>A0ABN9SYQ5</accession>
<sequence>MAQPLPVSIRRRRRRAVGFAVLNARWPSGAMAAPGFGDARRADRYVAAGKGPCHGALGDLRVCGLSPFGLRVWRHSSQSTHGRGLQAAPMHPDCGSISPIPHKGGANLPDPKLPWRPCRCWFPSGCGVMWLILSKGHLDNLNPTLSFSKRRWKSTVGTRLKKSSGYLLLLRCARCAVTSRGR</sequence>
<comment type="caution">
    <text evidence="1">The sequence shown here is derived from an EMBL/GenBank/DDBJ whole genome shotgun (WGS) entry which is preliminary data.</text>
</comment>
<organism evidence="1 2">
    <name type="scientific">Prorocentrum cordatum</name>
    <dbReference type="NCBI Taxonomy" id="2364126"/>
    <lineage>
        <taxon>Eukaryota</taxon>
        <taxon>Sar</taxon>
        <taxon>Alveolata</taxon>
        <taxon>Dinophyceae</taxon>
        <taxon>Prorocentrales</taxon>
        <taxon>Prorocentraceae</taxon>
        <taxon>Prorocentrum</taxon>
    </lineage>
</organism>
<dbReference type="Proteomes" id="UP001189429">
    <property type="component" value="Unassembled WGS sequence"/>
</dbReference>
<dbReference type="EMBL" id="CAUYUJ010014171">
    <property type="protein sequence ID" value="CAK0837705.1"/>
    <property type="molecule type" value="Genomic_DNA"/>
</dbReference>